<name>A0A812SNS8_9DINO</name>
<evidence type="ECO:0000313" key="2">
    <source>
        <dbReference type="EMBL" id="CAE7492892.1"/>
    </source>
</evidence>
<accession>A0A812SNS8</accession>
<evidence type="ECO:0000313" key="3">
    <source>
        <dbReference type="Proteomes" id="UP000601435"/>
    </source>
</evidence>
<keyword evidence="3" id="KW-1185">Reference proteome</keyword>
<dbReference type="OrthoDB" id="427424at2759"/>
<protein>
    <submittedName>
        <fullName evidence="2">Uncharacterized protein</fullName>
    </submittedName>
</protein>
<evidence type="ECO:0000256" key="1">
    <source>
        <dbReference type="SAM" id="MobiDB-lite"/>
    </source>
</evidence>
<sequence>MSRETEGDSTEAVPNFLDKLDESQRNEAVGRLLKLENEDTWNELLHRFACTRGVARQVTFRSLTGEAVELKLPPQHTLFHAKQALLDNVSKKMPALEVGYRRDARFFAGSEVLGEKMLAAMLPDEVSVVFDQVKKKLFDEFSSDESIGSSLGGGLFGSDDDD</sequence>
<reference evidence="2" key="1">
    <citation type="submission" date="2021-02" db="EMBL/GenBank/DDBJ databases">
        <authorList>
            <person name="Dougan E. K."/>
            <person name="Rhodes N."/>
            <person name="Thang M."/>
            <person name="Chan C."/>
        </authorList>
    </citation>
    <scope>NUCLEOTIDE SEQUENCE</scope>
</reference>
<feature type="region of interest" description="Disordered" evidence="1">
    <location>
        <begin position="1"/>
        <end position="20"/>
    </location>
</feature>
<proteinExistence type="predicted"/>
<dbReference type="Proteomes" id="UP000601435">
    <property type="component" value="Unassembled WGS sequence"/>
</dbReference>
<comment type="caution">
    <text evidence="2">The sequence shown here is derived from an EMBL/GenBank/DDBJ whole genome shotgun (WGS) entry which is preliminary data.</text>
</comment>
<dbReference type="AlphaFoldDB" id="A0A812SNS8"/>
<dbReference type="EMBL" id="CAJNJA010022430">
    <property type="protein sequence ID" value="CAE7492892.1"/>
    <property type="molecule type" value="Genomic_DNA"/>
</dbReference>
<gene>
    <name evidence="2" type="ORF">SNEC2469_LOCUS14017</name>
</gene>
<organism evidence="2 3">
    <name type="scientific">Symbiodinium necroappetens</name>
    <dbReference type="NCBI Taxonomy" id="1628268"/>
    <lineage>
        <taxon>Eukaryota</taxon>
        <taxon>Sar</taxon>
        <taxon>Alveolata</taxon>
        <taxon>Dinophyceae</taxon>
        <taxon>Suessiales</taxon>
        <taxon>Symbiodiniaceae</taxon>
        <taxon>Symbiodinium</taxon>
    </lineage>
</organism>